<dbReference type="SFLD" id="SFLDG01066">
    <property type="entry name" value="organic_radical-activating_enz"/>
    <property type="match status" value="1"/>
</dbReference>
<keyword evidence="3" id="KW-0949">S-adenosyl-L-methionine</keyword>
<dbReference type="InterPro" id="IPR034457">
    <property type="entry name" value="Organic_radical-activating"/>
</dbReference>
<evidence type="ECO:0000256" key="5">
    <source>
        <dbReference type="ARBA" id="ARBA00023004"/>
    </source>
</evidence>
<gene>
    <name evidence="7" type="ORF">SAMN05720469_1165</name>
</gene>
<dbReference type="InterPro" id="IPR058240">
    <property type="entry name" value="rSAM_sf"/>
</dbReference>
<keyword evidence="6" id="KW-0411">Iron-sulfur</keyword>
<dbReference type="InterPro" id="IPR007197">
    <property type="entry name" value="rSAM"/>
</dbReference>
<dbReference type="GO" id="GO:0046872">
    <property type="term" value="F:metal ion binding"/>
    <property type="evidence" value="ECO:0007669"/>
    <property type="project" value="UniProtKB-KW"/>
</dbReference>
<keyword evidence="8" id="KW-1185">Reference proteome</keyword>
<reference evidence="8" key="1">
    <citation type="submission" date="2016-11" db="EMBL/GenBank/DDBJ databases">
        <authorList>
            <person name="Varghese N."/>
            <person name="Submissions S."/>
        </authorList>
    </citation>
    <scope>NUCLEOTIDE SEQUENCE [LARGE SCALE GENOMIC DNA]</scope>
    <source>
        <strain evidence="8">UWOS</strain>
    </source>
</reference>
<sequence length="186" mass="21357">MLNINHIETGNYVNGTGKRLVIWFQGCHFHCKNCGNPDTWSFVEKNLYSVQDLFNIIINESLLDGITFSGGEPFLQAKELAELAKEIKTHTNLTIQSFTGFELDEITESSQKELLQYIDTLIYGRFDSTKPQNNQKIWHNPNGNDNWQFNNSDIEIDLDINGYASLSGFPNSDFIKMIKDIQNERI</sequence>
<name>A0A1M6UYJ7_9BACT</name>
<evidence type="ECO:0000313" key="7">
    <source>
        <dbReference type="EMBL" id="SHK74288.1"/>
    </source>
</evidence>
<evidence type="ECO:0000313" key="8">
    <source>
        <dbReference type="Proteomes" id="UP000184275"/>
    </source>
</evidence>
<dbReference type="SFLD" id="SFLDS00029">
    <property type="entry name" value="Radical_SAM"/>
    <property type="match status" value="1"/>
</dbReference>
<organism evidence="7 8">
    <name type="scientific">Fibrobacter intestinalis</name>
    <dbReference type="NCBI Taxonomy" id="28122"/>
    <lineage>
        <taxon>Bacteria</taxon>
        <taxon>Pseudomonadati</taxon>
        <taxon>Fibrobacterota</taxon>
        <taxon>Fibrobacteria</taxon>
        <taxon>Fibrobacterales</taxon>
        <taxon>Fibrobacteraceae</taxon>
        <taxon>Fibrobacter</taxon>
    </lineage>
</organism>
<keyword evidence="5" id="KW-0408">Iron</keyword>
<dbReference type="PANTHER" id="PTHR30352:SF2">
    <property type="entry name" value="ANAEROBIC RIBONUCLEOSIDE-TRIPHOSPHATE REDUCTASE-ACTIVATING PROTEIN"/>
    <property type="match status" value="1"/>
</dbReference>
<dbReference type="RefSeq" id="WP_073304495.1">
    <property type="nucleotide sequence ID" value="NZ_FRAW01000016.1"/>
</dbReference>
<comment type="cofactor">
    <cofactor evidence="1">
        <name>[4Fe-4S] cluster</name>
        <dbReference type="ChEBI" id="CHEBI:49883"/>
    </cofactor>
</comment>
<dbReference type="EMBL" id="FRAW01000016">
    <property type="protein sequence ID" value="SHK74288.1"/>
    <property type="molecule type" value="Genomic_DNA"/>
</dbReference>
<dbReference type="GO" id="GO:0004748">
    <property type="term" value="F:ribonucleoside-diphosphate reductase activity, thioredoxin disulfide as acceptor"/>
    <property type="evidence" value="ECO:0007669"/>
    <property type="project" value="TreeGrafter"/>
</dbReference>
<accession>A0A1M6UYJ7</accession>
<keyword evidence="2" id="KW-0004">4Fe-4S</keyword>
<dbReference type="SFLD" id="SFLDG01063">
    <property type="entry name" value="activating_enzymes__group_1"/>
    <property type="match status" value="1"/>
</dbReference>
<dbReference type="SFLD" id="SFLDF00299">
    <property type="entry name" value="anaerobic_ribonucleoside-triph"/>
    <property type="match status" value="1"/>
</dbReference>
<dbReference type="InterPro" id="IPR012837">
    <property type="entry name" value="NrdG"/>
</dbReference>
<dbReference type="GO" id="GO:0051539">
    <property type="term" value="F:4 iron, 4 sulfur cluster binding"/>
    <property type="evidence" value="ECO:0007669"/>
    <property type="project" value="UniProtKB-KW"/>
</dbReference>
<dbReference type="AlphaFoldDB" id="A0A1M6UYJ7"/>
<evidence type="ECO:0000256" key="6">
    <source>
        <dbReference type="ARBA" id="ARBA00023014"/>
    </source>
</evidence>
<dbReference type="Proteomes" id="UP000184275">
    <property type="component" value="Unassembled WGS sequence"/>
</dbReference>
<dbReference type="Gene3D" id="3.20.20.70">
    <property type="entry name" value="Aldolase class I"/>
    <property type="match status" value="1"/>
</dbReference>
<evidence type="ECO:0000256" key="1">
    <source>
        <dbReference type="ARBA" id="ARBA00001966"/>
    </source>
</evidence>
<evidence type="ECO:0000256" key="3">
    <source>
        <dbReference type="ARBA" id="ARBA00022691"/>
    </source>
</evidence>
<keyword evidence="4" id="KW-0479">Metal-binding</keyword>
<dbReference type="GO" id="GO:0043365">
    <property type="term" value="F:[formate-C-acetyltransferase]-activating enzyme activity"/>
    <property type="evidence" value="ECO:0007669"/>
    <property type="project" value="InterPro"/>
</dbReference>
<dbReference type="InterPro" id="IPR013785">
    <property type="entry name" value="Aldolase_TIM"/>
</dbReference>
<dbReference type="Pfam" id="PF13353">
    <property type="entry name" value="Fer4_12"/>
    <property type="match status" value="1"/>
</dbReference>
<evidence type="ECO:0000256" key="4">
    <source>
        <dbReference type="ARBA" id="ARBA00022723"/>
    </source>
</evidence>
<proteinExistence type="predicted"/>
<evidence type="ECO:0000256" key="2">
    <source>
        <dbReference type="ARBA" id="ARBA00022485"/>
    </source>
</evidence>
<dbReference type="SUPFAM" id="SSF102114">
    <property type="entry name" value="Radical SAM enzymes"/>
    <property type="match status" value="1"/>
</dbReference>
<protein>
    <submittedName>
        <fullName evidence="7">Anaerobic ribonucleoside-triphosphate reductase activating protein</fullName>
    </submittedName>
</protein>
<dbReference type="PANTHER" id="PTHR30352">
    <property type="entry name" value="PYRUVATE FORMATE-LYASE-ACTIVATING ENZYME"/>
    <property type="match status" value="1"/>
</dbReference>